<dbReference type="RefSeq" id="XP_044407078.1">
    <property type="nucleotide sequence ID" value="XM_044551143.1"/>
</dbReference>
<accession>A0A3B6NYG0</accession>
<dbReference type="Gene3D" id="1.20.140.40">
    <property type="entry name" value="Invertase/pectin methylesterase inhibitor family protein"/>
    <property type="match status" value="1"/>
</dbReference>
<dbReference type="Gramene" id="TraesCS6A03G1041900.1">
    <property type="protein sequence ID" value="TraesCS6A03G1041900.1.CDS1"/>
    <property type="gene ID" value="TraesCS6A03G1041900"/>
</dbReference>
<organism evidence="6">
    <name type="scientific">Triticum aestivum</name>
    <name type="common">Wheat</name>
    <dbReference type="NCBI Taxonomy" id="4565"/>
    <lineage>
        <taxon>Eukaryota</taxon>
        <taxon>Viridiplantae</taxon>
        <taxon>Streptophyta</taxon>
        <taxon>Embryophyta</taxon>
        <taxon>Tracheophyta</taxon>
        <taxon>Spermatophyta</taxon>
        <taxon>Magnoliopsida</taxon>
        <taxon>Liliopsida</taxon>
        <taxon>Poales</taxon>
        <taxon>Poaceae</taxon>
        <taxon>BOP clade</taxon>
        <taxon>Pooideae</taxon>
        <taxon>Triticodae</taxon>
        <taxon>Triticeae</taxon>
        <taxon>Triticinae</taxon>
        <taxon>Triticum</taxon>
    </lineage>
</organism>
<dbReference type="GO" id="GO:0004857">
    <property type="term" value="F:enzyme inhibitor activity"/>
    <property type="evidence" value="ECO:0000318"/>
    <property type="project" value="GO_Central"/>
</dbReference>
<reference evidence="6" key="1">
    <citation type="submission" date="2018-08" db="EMBL/GenBank/DDBJ databases">
        <authorList>
            <person name="Rossello M."/>
        </authorList>
    </citation>
    <scope>NUCLEOTIDE SEQUENCE [LARGE SCALE GENOMIC DNA]</scope>
    <source>
        <strain evidence="6">cv. Chinese Spring</strain>
    </source>
</reference>
<dbReference type="KEGG" id="taes:123131472"/>
<dbReference type="Pfam" id="PF04043">
    <property type="entry name" value="PMEI"/>
    <property type="match status" value="1"/>
</dbReference>
<feature type="signal peptide" evidence="4">
    <location>
        <begin position="1"/>
        <end position="27"/>
    </location>
</feature>
<comment type="similarity">
    <text evidence="3">Belongs to the PMEI family.</text>
</comment>
<dbReference type="GeneID" id="123131472"/>
<dbReference type="Gramene" id="TraesSTA6A03G03404080.1">
    <property type="protein sequence ID" value="TraesSTA6A03G03404080.1.CDS1"/>
    <property type="gene ID" value="TraesSTA6A03G03404080"/>
</dbReference>
<evidence type="ECO:0000313" key="7">
    <source>
        <dbReference type="Proteomes" id="UP000019116"/>
    </source>
</evidence>
<dbReference type="Gramene" id="TraesCS6A02G417100.1">
    <property type="protein sequence ID" value="TraesCS6A02G417100.1.cds1"/>
    <property type="gene ID" value="TraesCS6A02G417100"/>
</dbReference>
<reference evidence="6" key="2">
    <citation type="submission" date="2018-10" db="UniProtKB">
        <authorList>
            <consortium name="EnsemblPlants"/>
        </authorList>
    </citation>
    <scope>IDENTIFICATION</scope>
</reference>
<dbReference type="GO" id="GO:0009827">
    <property type="term" value="P:plant-type cell wall modification"/>
    <property type="evidence" value="ECO:0000318"/>
    <property type="project" value="GO_Central"/>
</dbReference>
<dbReference type="InterPro" id="IPR034088">
    <property type="entry name" value="Pla_a_1-like"/>
</dbReference>
<dbReference type="SMR" id="A0A3B6NYG0"/>
<dbReference type="SUPFAM" id="SSF101148">
    <property type="entry name" value="Plant invertase/pectin methylesterase inhibitor"/>
    <property type="match status" value="1"/>
</dbReference>
<dbReference type="OMA" id="TATCKHT"/>
<dbReference type="Proteomes" id="UP000019116">
    <property type="component" value="Chromosome 6A"/>
</dbReference>
<dbReference type="Gramene" id="TraesWEE_scaffold_017187_01G000200.1">
    <property type="protein sequence ID" value="TraesWEE_scaffold_017187_01G000200.1"/>
    <property type="gene ID" value="TraesWEE_scaffold_017187_01G000200"/>
</dbReference>
<dbReference type="CDD" id="cd15795">
    <property type="entry name" value="PMEI-Pla_a_1_like"/>
    <property type="match status" value="1"/>
</dbReference>
<feature type="domain" description="Pectinesterase inhibitor" evidence="5">
    <location>
        <begin position="25"/>
        <end position="162"/>
    </location>
</feature>
<dbReference type="AlphaFoldDB" id="A0A3B6NYG0"/>
<dbReference type="GO" id="GO:0009505">
    <property type="term" value="C:plant-type cell wall"/>
    <property type="evidence" value="ECO:0000318"/>
    <property type="project" value="GO_Central"/>
</dbReference>
<protein>
    <recommendedName>
        <fullName evidence="5">Pectinesterase inhibitor domain-containing protein</fullName>
    </recommendedName>
</protein>
<dbReference type="PANTHER" id="PTHR35357:SF24">
    <property type="entry name" value="OS04G0587200 PROTEIN"/>
    <property type="match status" value="1"/>
</dbReference>
<dbReference type="EnsemblPlants" id="TraesCS6A02G417100.1">
    <property type="protein sequence ID" value="TraesCS6A02G417100.1.cds1"/>
    <property type="gene ID" value="TraesCS6A02G417100"/>
</dbReference>
<dbReference type="PANTHER" id="PTHR35357">
    <property type="entry name" value="OS02G0537100 PROTEIN"/>
    <property type="match status" value="1"/>
</dbReference>
<proteinExistence type="inferred from homology"/>
<keyword evidence="1 4" id="KW-0732">Signal</keyword>
<dbReference type="OrthoDB" id="764172at2759"/>
<evidence type="ECO:0000256" key="4">
    <source>
        <dbReference type="SAM" id="SignalP"/>
    </source>
</evidence>
<dbReference type="InterPro" id="IPR006501">
    <property type="entry name" value="Pectinesterase_inhib_dom"/>
</dbReference>
<evidence type="ECO:0000313" key="6">
    <source>
        <dbReference type="EnsemblPlants" id="TraesCS6A02G417100.1.cds1"/>
    </source>
</evidence>
<name>A0A3B6NYG0_WHEAT</name>
<keyword evidence="7" id="KW-1185">Reference proteome</keyword>
<dbReference type="InterPro" id="IPR035513">
    <property type="entry name" value="Invertase/methylesterase_inhib"/>
</dbReference>
<evidence type="ECO:0000256" key="1">
    <source>
        <dbReference type="ARBA" id="ARBA00022729"/>
    </source>
</evidence>
<evidence type="ECO:0000256" key="2">
    <source>
        <dbReference type="ARBA" id="ARBA00023157"/>
    </source>
</evidence>
<dbReference type="Gramene" id="TraesLAC6A03G03368670.1">
    <property type="protein sequence ID" value="TraesLAC6A03G03368670.1.CDS1"/>
    <property type="gene ID" value="TraesLAC6A03G03368670"/>
</dbReference>
<dbReference type="NCBIfam" id="TIGR01614">
    <property type="entry name" value="PME_inhib"/>
    <property type="match status" value="1"/>
</dbReference>
<keyword evidence="2" id="KW-1015">Disulfide bond</keyword>
<evidence type="ECO:0000259" key="5">
    <source>
        <dbReference type="SMART" id="SM00856"/>
    </source>
</evidence>
<evidence type="ECO:0000256" key="3">
    <source>
        <dbReference type="ARBA" id="ARBA00038471"/>
    </source>
</evidence>
<dbReference type="SMART" id="SM00856">
    <property type="entry name" value="PMEI"/>
    <property type="match status" value="1"/>
</dbReference>
<sequence>MARRHCQALSCCLVVVLLFILASSSSASTLEHMCKYVATTRKDIGYDYCIKFFQANKTSAAADNRGLGVIATQISRAAASDTLKRIDTLLASEKDKKIHARLSDCRVLYSAAVNLLEVAANLNAVVSDTYTCENGFRVLGVTSPLAAEDARFLKDCSIALIITSTFW</sequence>
<gene>
    <name evidence="6" type="primary">LOC123131472</name>
</gene>
<feature type="chain" id="PRO_5043178855" description="Pectinesterase inhibitor domain-containing protein" evidence="4">
    <location>
        <begin position="28"/>
        <end position="167"/>
    </location>
</feature>